<reference evidence="1" key="1">
    <citation type="journal article" date="2014" name="Nat. Commun.">
        <title>The tobacco genome sequence and its comparison with those of tomato and potato.</title>
        <authorList>
            <person name="Sierro N."/>
            <person name="Battey J.N."/>
            <person name="Ouadi S."/>
            <person name="Bakaher N."/>
            <person name="Bovet L."/>
            <person name="Willig A."/>
            <person name="Goepfert S."/>
            <person name="Peitsch M.C."/>
            <person name="Ivanov N.V."/>
        </authorList>
    </citation>
    <scope>NUCLEOTIDE SEQUENCE [LARGE SCALE GENOMIC DNA]</scope>
</reference>
<protein>
    <submittedName>
        <fullName evidence="2">Uncharacterized protein LOC142175888</fullName>
    </submittedName>
</protein>
<proteinExistence type="predicted"/>
<dbReference type="RefSeq" id="XP_075098995.1">
    <property type="nucleotide sequence ID" value="XM_075242894.1"/>
</dbReference>
<keyword evidence="1" id="KW-1185">Reference proteome</keyword>
<evidence type="ECO:0000313" key="2">
    <source>
        <dbReference type="RefSeq" id="XP_075098995.1"/>
    </source>
</evidence>
<gene>
    <name evidence="2" type="primary">LOC142175888</name>
</gene>
<accession>A0AC58TP58</accession>
<name>A0AC58TP58_TOBAC</name>
<organism evidence="1 2">
    <name type="scientific">Nicotiana tabacum</name>
    <name type="common">Common tobacco</name>
    <dbReference type="NCBI Taxonomy" id="4097"/>
    <lineage>
        <taxon>Eukaryota</taxon>
        <taxon>Viridiplantae</taxon>
        <taxon>Streptophyta</taxon>
        <taxon>Embryophyta</taxon>
        <taxon>Tracheophyta</taxon>
        <taxon>Spermatophyta</taxon>
        <taxon>Magnoliopsida</taxon>
        <taxon>eudicotyledons</taxon>
        <taxon>Gunneridae</taxon>
        <taxon>Pentapetalae</taxon>
        <taxon>asterids</taxon>
        <taxon>lamiids</taxon>
        <taxon>Solanales</taxon>
        <taxon>Solanaceae</taxon>
        <taxon>Nicotianoideae</taxon>
        <taxon>Nicotianeae</taxon>
        <taxon>Nicotiana</taxon>
    </lineage>
</organism>
<evidence type="ECO:0000313" key="1">
    <source>
        <dbReference type="Proteomes" id="UP000790787"/>
    </source>
</evidence>
<reference evidence="2" key="2">
    <citation type="submission" date="2025-08" db="UniProtKB">
        <authorList>
            <consortium name="RefSeq"/>
        </authorList>
    </citation>
    <scope>IDENTIFICATION</scope>
    <source>
        <tissue evidence="2">Leaf</tissue>
    </source>
</reference>
<sequence length="117" mass="13799">MECVTIVSYTLLLNDGLTKRFEAKKGLRQRDPMSLYLFVLAMKYLNRSLKTLIQNPDFIFHPKCARLQVLHICFDDDLLMCCRADEVSMKLMMRVFEQFYVVFGLKANMEKRSLYIA</sequence>
<dbReference type="Proteomes" id="UP000790787">
    <property type="component" value="Chromosome 22"/>
</dbReference>